<organism evidence="1">
    <name type="scientific">Salix viminalis</name>
    <name type="common">Common osier</name>
    <name type="synonym">Basket willow</name>
    <dbReference type="NCBI Taxonomy" id="40686"/>
    <lineage>
        <taxon>Eukaryota</taxon>
        <taxon>Viridiplantae</taxon>
        <taxon>Streptophyta</taxon>
        <taxon>Embryophyta</taxon>
        <taxon>Tracheophyta</taxon>
        <taxon>Spermatophyta</taxon>
        <taxon>Magnoliopsida</taxon>
        <taxon>eudicotyledons</taxon>
        <taxon>Gunneridae</taxon>
        <taxon>Pentapetalae</taxon>
        <taxon>rosids</taxon>
        <taxon>fabids</taxon>
        <taxon>Malpighiales</taxon>
        <taxon>Salicaceae</taxon>
        <taxon>Saliceae</taxon>
        <taxon>Salix</taxon>
    </lineage>
</organism>
<dbReference type="EMBL" id="CAADRP010001650">
    <property type="protein sequence ID" value="VFU46646.1"/>
    <property type="molecule type" value="Genomic_DNA"/>
</dbReference>
<gene>
    <name evidence="1" type="ORF">SVIM_LOCUS296705</name>
</gene>
<protein>
    <submittedName>
        <fullName evidence="1">Uncharacterized protein</fullName>
    </submittedName>
</protein>
<name>A0A6N2M1V7_SALVM</name>
<accession>A0A6N2M1V7</accession>
<dbReference type="AlphaFoldDB" id="A0A6N2M1V7"/>
<evidence type="ECO:0000313" key="1">
    <source>
        <dbReference type="EMBL" id="VFU46646.1"/>
    </source>
</evidence>
<proteinExistence type="predicted"/>
<sequence length="101" mass="11471">MASHDQSVRSEFLYCIADHILCLSTPNHSLHVDLHRDSIIKQTEREGRKQTNLQKEKAWLTSLLKFLKTASARCITLFAKSAPYFSMATITSAENMCATIR</sequence>
<reference evidence="1" key="1">
    <citation type="submission" date="2019-03" db="EMBL/GenBank/DDBJ databases">
        <authorList>
            <person name="Mank J."/>
            <person name="Almeida P."/>
        </authorList>
    </citation>
    <scope>NUCLEOTIDE SEQUENCE</scope>
    <source>
        <strain evidence="1">78183</strain>
    </source>
</reference>